<proteinExistence type="predicted"/>
<dbReference type="EMBL" id="GL871067">
    <property type="protein sequence ID" value="EGC35224.1"/>
    <property type="molecule type" value="Genomic_DNA"/>
</dbReference>
<dbReference type="VEuPathDB" id="AmoebaDB:DICPUDRAFT_152485"/>
<accession>F0ZLH3</accession>
<dbReference type="RefSeq" id="XP_003288262.1">
    <property type="nucleotide sequence ID" value="XM_003288214.1"/>
</dbReference>
<evidence type="ECO:0000313" key="1">
    <source>
        <dbReference type="EMBL" id="EGC35224.1"/>
    </source>
</evidence>
<organism evidence="1 2">
    <name type="scientific">Dictyostelium purpureum</name>
    <name type="common">Slime mold</name>
    <dbReference type="NCBI Taxonomy" id="5786"/>
    <lineage>
        <taxon>Eukaryota</taxon>
        <taxon>Amoebozoa</taxon>
        <taxon>Evosea</taxon>
        <taxon>Eumycetozoa</taxon>
        <taxon>Dictyostelia</taxon>
        <taxon>Dictyosteliales</taxon>
        <taxon>Dictyosteliaceae</taxon>
        <taxon>Dictyostelium</taxon>
    </lineage>
</organism>
<dbReference type="AlphaFoldDB" id="F0ZLH3"/>
<keyword evidence="2" id="KW-1185">Reference proteome</keyword>
<gene>
    <name evidence="1" type="ORF">DICPUDRAFT_152485</name>
</gene>
<protein>
    <submittedName>
        <fullName evidence="1">Uncharacterized protein</fullName>
    </submittedName>
</protein>
<sequence length="53" mass="6268">MLFESILKLFKNQNQNSQTSKSYNNLNYHRTNYASNLKSCDNSIATPDRFYPF</sequence>
<dbReference type="InParanoid" id="F0ZLH3"/>
<dbReference type="Proteomes" id="UP000001064">
    <property type="component" value="Unassembled WGS sequence"/>
</dbReference>
<reference evidence="2" key="1">
    <citation type="journal article" date="2011" name="Genome Biol.">
        <title>Comparative genomics of the social amoebae Dictyostelium discoideum and Dictyostelium purpureum.</title>
        <authorList>
            <consortium name="US DOE Joint Genome Institute (JGI-PGF)"/>
            <person name="Sucgang R."/>
            <person name="Kuo A."/>
            <person name="Tian X."/>
            <person name="Salerno W."/>
            <person name="Parikh A."/>
            <person name="Feasley C.L."/>
            <person name="Dalin E."/>
            <person name="Tu H."/>
            <person name="Huang E."/>
            <person name="Barry K."/>
            <person name="Lindquist E."/>
            <person name="Shapiro H."/>
            <person name="Bruce D."/>
            <person name="Schmutz J."/>
            <person name="Salamov A."/>
            <person name="Fey P."/>
            <person name="Gaudet P."/>
            <person name="Anjard C."/>
            <person name="Babu M.M."/>
            <person name="Basu S."/>
            <person name="Bushmanova Y."/>
            <person name="van der Wel H."/>
            <person name="Katoh-Kurasawa M."/>
            <person name="Dinh C."/>
            <person name="Coutinho P.M."/>
            <person name="Saito T."/>
            <person name="Elias M."/>
            <person name="Schaap P."/>
            <person name="Kay R.R."/>
            <person name="Henrissat B."/>
            <person name="Eichinger L."/>
            <person name="Rivero F."/>
            <person name="Putnam N.H."/>
            <person name="West C.M."/>
            <person name="Loomis W.F."/>
            <person name="Chisholm R.L."/>
            <person name="Shaulsky G."/>
            <person name="Strassmann J.E."/>
            <person name="Queller D.C."/>
            <person name="Kuspa A."/>
            <person name="Grigoriev I.V."/>
        </authorList>
    </citation>
    <scope>NUCLEOTIDE SEQUENCE [LARGE SCALE GENOMIC DNA]</scope>
    <source>
        <strain evidence="2">QSDP1</strain>
    </source>
</reference>
<evidence type="ECO:0000313" key="2">
    <source>
        <dbReference type="Proteomes" id="UP000001064"/>
    </source>
</evidence>
<name>F0ZLH3_DICPU</name>
<dbReference type="GeneID" id="10501680"/>
<dbReference type="KEGG" id="dpp:DICPUDRAFT_152485"/>